<dbReference type="HAMAP" id="MF_01369_B">
    <property type="entry name" value="Ribosomal_uL23_B"/>
    <property type="match status" value="1"/>
</dbReference>
<dbReference type="GO" id="GO:0005840">
    <property type="term" value="C:ribosome"/>
    <property type="evidence" value="ECO:0007669"/>
    <property type="project" value="UniProtKB-KW"/>
</dbReference>
<comment type="caution">
    <text evidence="6">The sequence shown here is derived from an EMBL/GenBank/DDBJ whole genome shotgun (WGS) entry which is preliminary data.</text>
</comment>
<gene>
    <name evidence="4" type="primary">rplW</name>
    <name evidence="6" type="ORF">UV02_C0033G0012</name>
</gene>
<dbReference type="InterPro" id="IPR012678">
    <property type="entry name" value="Ribosomal_uL23/eL15/eS24_sf"/>
</dbReference>
<dbReference type="NCBIfam" id="NF004363">
    <property type="entry name" value="PRK05738.2-4"/>
    <property type="match status" value="1"/>
</dbReference>
<evidence type="ECO:0000256" key="5">
    <source>
        <dbReference type="SAM" id="MobiDB-lite"/>
    </source>
</evidence>
<dbReference type="AlphaFoldDB" id="A0A0G1BUI6"/>
<dbReference type="GO" id="GO:0006412">
    <property type="term" value="P:translation"/>
    <property type="evidence" value="ECO:0007669"/>
    <property type="project" value="UniProtKB-UniRule"/>
</dbReference>
<feature type="region of interest" description="Disordered" evidence="5">
    <location>
        <begin position="1"/>
        <end position="42"/>
    </location>
</feature>
<dbReference type="InterPro" id="IPR012677">
    <property type="entry name" value="Nucleotide-bd_a/b_plait_sf"/>
</dbReference>
<name>A0A0G1BUI6_9BACT</name>
<reference evidence="6 7" key="1">
    <citation type="journal article" date="2015" name="Nature">
        <title>rRNA introns, odd ribosomes, and small enigmatic genomes across a large radiation of phyla.</title>
        <authorList>
            <person name="Brown C.T."/>
            <person name="Hug L.A."/>
            <person name="Thomas B.C."/>
            <person name="Sharon I."/>
            <person name="Castelle C.J."/>
            <person name="Singh A."/>
            <person name="Wilkins M.J."/>
            <person name="Williams K.H."/>
            <person name="Banfield J.F."/>
        </authorList>
    </citation>
    <scope>NUCLEOTIDE SEQUENCE [LARGE SCALE GENOMIC DNA]</scope>
</reference>
<evidence type="ECO:0000313" key="7">
    <source>
        <dbReference type="Proteomes" id="UP000034516"/>
    </source>
</evidence>
<dbReference type="InterPro" id="IPR013025">
    <property type="entry name" value="Ribosomal_uL23-like"/>
</dbReference>
<dbReference type="GO" id="GO:0019843">
    <property type="term" value="F:rRNA binding"/>
    <property type="evidence" value="ECO:0007669"/>
    <property type="project" value="UniProtKB-UniRule"/>
</dbReference>
<comment type="subunit">
    <text evidence="4">Part of the 50S ribosomal subunit. Contacts protein L29, and trigger factor when it is bound to the ribosome.</text>
</comment>
<keyword evidence="2 4" id="KW-0689">Ribosomal protein</keyword>
<dbReference type="Pfam" id="PF00276">
    <property type="entry name" value="Ribosomal_L23"/>
    <property type="match status" value="1"/>
</dbReference>
<dbReference type="GO" id="GO:1990904">
    <property type="term" value="C:ribonucleoprotein complex"/>
    <property type="evidence" value="ECO:0007669"/>
    <property type="project" value="UniProtKB-KW"/>
</dbReference>
<dbReference type="Proteomes" id="UP000034516">
    <property type="component" value="Unassembled WGS sequence"/>
</dbReference>
<evidence type="ECO:0000256" key="3">
    <source>
        <dbReference type="ARBA" id="ARBA00023274"/>
    </source>
</evidence>
<keyword evidence="3 4" id="KW-0687">Ribonucleoprotein</keyword>
<dbReference type="GO" id="GO:0003735">
    <property type="term" value="F:structural constituent of ribosome"/>
    <property type="evidence" value="ECO:0007669"/>
    <property type="project" value="InterPro"/>
</dbReference>
<dbReference type="SUPFAM" id="SSF54189">
    <property type="entry name" value="Ribosomal proteins S24e, L23 and L15e"/>
    <property type="match status" value="1"/>
</dbReference>
<comment type="function">
    <text evidence="4">One of the early assembly proteins it binds 23S rRNA. One of the proteins that surrounds the polypeptide exit tunnel on the outside of the ribosome. Forms the main docking site for trigger factor binding to the ribosome.</text>
</comment>
<evidence type="ECO:0000256" key="2">
    <source>
        <dbReference type="ARBA" id="ARBA00022980"/>
    </source>
</evidence>
<comment type="similarity">
    <text evidence="1 4">Belongs to the universal ribosomal protein uL23 family.</text>
</comment>
<protein>
    <recommendedName>
        <fullName evidence="4">Large ribosomal subunit protein uL23</fullName>
    </recommendedName>
</protein>
<evidence type="ECO:0000256" key="4">
    <source>
        <dbReference type="HAMAP-Rule" id="MF_01369"/>
    </source>
</evidence>
<accession>A0A0G1BUI6</accession>
<feature type="compositionally biased region" description="Basic residues" evidence="5">
    <location>
        <begin position="1"/>
        <end position="11"/>
    </location>
</feature>
<dbReference type="Gene3D" id="3.30.70.330">
    <property type="match status" value="1"/>
</dbReference>
<evidence type="ECO:0000313" key="6">
    <source>
        <dbReference type="EMBL" id="KKS41073.1"/>
    </source>
</evidence>
<organism evidence="6 7">
    <name type="scientific">Candidatus Kuenenbacteria bacterium GW2011_GWA2_42_15</name>
    <dbReference type="NCBI Taxonomy" id="1618677"/>
    <lineage>
        <taxon>Bacteria</taxon>
        <taxon>Candidatus Kueneniibacteriota</taxon>
    </lineage>
</organism>
<feature type="compositionally biased region" description="Basic and acidic residues" evidence="5">
    <location>
        <begin position="24"/>
        <end position="41"/>
    </location>
</feature>
<sequence length="142" mass="15958">MSIFNFKKKKPEQKTDSVKPVGQLKDELKKTAAKTEPESNLKKPASAGVLAYKNLLYPLMTEKSTMLTGYGQYVFAVSLNATKTAIKKAIQEIYNVKPIKIRIIRHQGKKVRTGKNTSGYLKAWKKALVVVPKDAKIDVYEN</sequence>
<keyword evidence="4" id="KW-0694">RNA-binding</keyword>
<proteinExistence type="inferred from homology"/>
<dbReference type="EMBL" id="LCCW01000033">
    <property type="protein sequence ID" value="KKS41073.1"/>
    <property type="molecule type" value="Genomic_DNA"/>
</dbReference>
<keyword evidence="4" id="KW-0699">rRNA-binding</keyword>
<evidence type="ECO:0000256" key="1">
    <source>
        <dbReference type="ARBA" id="ARBA00006700"/>
    </source>
</evidence>